<evidence type="ECO:0000313" key="3">
    <source>
        <dbReference type="Proteomes" id="UP000053411"/>
    </source>
</evidence>
<sequence length="263" mass="28262">MSQTSILFFPGSYCLLPLYQPVIDAVTEAGCEIKGIHPPTVGPSSRQGYARTAPSMYDDAAVLAQEVQRLADEGKDVVIVGHSYGGVPMTQASHGLGKEERKAQGKPGGIVRLGYMSAIIPAHGQSARGAISVIPAEKHPPIDVDEHGWMLMADPAATAGLILQHLPPDKGAAIVGDFAKHSAQSFLDPVTQTGYRDIPVSYLLCEEDLVGPPDLQRSWIERVERESGRSVHVTALRTGHMPNLTAEKETVDWILQLARMADA</sequence>
<evidence type="ECO:0000313" key="2">
    <source>
        <dbReference type="EMBL" id="KIY01837.1"/>
    </source>
</evidence>
<protein>
    <recommendedName>
        <fullName evidence="1">AB hydrolase-1 domain-containing protein</fullName>
    </recommendedName>
</protein>
<dbReference type="PANTHER" id="PTHR37017">
    <property type="entry name" value="AB HYDROLASE-1 DOMAIN-CONTAINING PROTEIN-RELATED"/>
    <property type="match status" value="1"/>
</dbReference>
<organism evidence="2 3">
    <name type="scientific">Fonsecaea multimorphosa CBS 102226</name>
    <dbReference type="NCBI Taxonomy" id="1442371"/>
    <lineage>
        <taxon>Eukaryota</taxon>
        <taxon>Fungi</taxon>
        <taxon>Dikarya</taxon>
        <taxon>Ascomycota</taxon>
        <taxon>Pezizomycotina</taxon>
        <taxon>Eurotiomycetes</taxon>
        <taxon>Chaetothyriomycetidae</taxon>
        <taxon>Chaetothyriales</taxon>
        <taxon>Herpotrichiellaceae</taxon>
        <taxon>Fonsecaea</taxon>
    </lineage>
</organism>
<dbReference type="OrthoDB" id="1263307at2759"/>
<dbReference type="Gene3D" id="3.40.50.1820">
    <property type="entry name" value="alpha/beta hydrolase"/>
    <property type="match status" value="1"/>
</dbReference>
<dbReference type="SUPFAM" id="SSF53474">
    <property type="entry name" value="alpha/beta-Hydrolases"/>
    <property type="match status" value="1"/>
</dbReference>
<dbReference type="PANTHER" id="PTHR37017:SF13">
    <property type="entry name" value="AB HYDROLASE-1 DOMAIN-CONTAINING PROTEIN"/>
    <property type="match status" value="1"/>
</dbReference>
<dbReference type="InterPro" id="IPR029058">
    <property type="entry name" value="AB_hydrolase_fold"/>
</dbReference>
<dbReference type="Pfam" id="PF12697">
    <property type="entry name" value="Abhydrolase_6"/>
    <property type="match status" value="1"/>
</dbReference>
<accession>A0A0D2IXT1</accession>
<gene>
    <name evidence="2" type="ORF">Z520_01975</name>
</gene>
<dbReference type="VEuPathDB" id="FungiDB:Z520_01975"/>
<reference evidence="2 3" key="1">
    <citation type="submission" date="2015-01" db="EMBL/GenBank/DDBJ databases">
        <title>The Genome Sequence of Fonsecaea multimorphosa CBS 102226.</title>
        <authorList>
            <consortium name="The Broad Institute Genomics Platform"/>
            <person name="Cuomo C."/>
            <person name="de Hoog S."/>
            <person name="Gorbushina A."/>
            <person name="Stielow B."/>
            <person name="Teixiera M."/>
            <person name="Abouelleil A."/>
            <person name="Chapman S.B."/>
            <person name="Priest M."/>
            <person name="Young S.K."/>
            <person name="Wortman J."/>
            <person name="Nusbaum C."/>
            <person name="Birren B."/>
        </authorList>
    </citation>
    <scope>NUCLEOTIDE SEQUENCE [LARGE SCALE GENOMIC DNA]</scope>
    <source>
        <strain evidence="2 3">CBS 102226</strain>
    </source>
</reference>
<proteinExistence type="predicted"/>
<dbReference type="InterPro" id="IPR052897">
    <property type="entry name" value="Sec-Metab_Biosynth_Hydrolase"/>
</dbReference>
<keyword evidence="3" id="KW-1185">Reference proteome</keyword>
<dbReference type="RefSeq" id="XP_016635959.1">
    <property type="nucleotide sequence ID" value="XM_016772489.1"/>
</dbReference>
<dbReference type="GeneID" id="27707721"/>
<dbReference type="Proteomes" id="UP000053411">
    <property type="component" value="Unassembled WGS sequence"/>
</dbReference>
<dbReference type="InterPro" id="IPR000073">
    <property type="entry name" value="AB_hydrolase_1"/>
</dbReference>
<feature type="domain" description="AB hydrolase-1" evidence="1">
    <location>
        <begin position="48"/>
        <end position="252"/>
    </location>
</feature>
<name>A0A0D2IXT1_9EURO</name>
<dbReference type="EMBL" id="KN848064">
    <property type="protein sequence ID" value="KIY01837.1"/>
    <property type="molecule type" value="Genomic_DNA"/>
</dbReference>
<evidence type="ECO:0000259" key="1">
    <source>
        <dbReference type="Pfam" id="PF12697"/>
    </source>
</evidence>
<dbReference type="AlphaFoldDB" id="A0A0D2IXT1"/>